<keyword evidence="3" id="KW-0812">Transmembrane</keyword>
<organism evidence="6 7">
    <name type="scientific">Phlebiopsis gigantea (strain 11061_1 CR5-6)</name>
    <name type="common">White-rot fungus</name>
    <name type="synonym">Peniophora gigantea</name>
    <dbReference type="NCBI Taxonomy" id="745531"/>
    <lineage>
        <taxon>Eukaryota</taxon>
        <taxon>Fungi</taxon>
        <taxon>Dikarya</taxon>
        <taxon>Basidiomycota</taxon>
        <taxon>Agaricomycotina</taxon>
        <taxon>Agaricomycetes</taxon>
        <taxon>Polyporales</taxon>
        <taxon>Phanerochaetaceae</taxon>
        <taxon>Phlebiopsis</taxon>
    </lineage>
</organism>
<evidence type="ECO:0000259" key="4">
    <source>
        <dbReference type="Pfam" id="PF00561"/>
    </source>
</evidence>
<evidence type="ECO:0000256" key="2">
    <source>
        <dbReference type="ARBA" id="ARBA00022801"/>
    </source>
</evidence>
<keyword evidence="3" id="KW-0472">Membrane</keyword>
<evidence type="ECO:0008006" key="8">
    <source>
        <dbReference type="Google" id="ProtNLM"/>
    </source>
</evidence>
<dbReference type="STRING" id="745531.A0A0C3S739"/>
<dbReference type="PANTHER" id="PTHR43248">
    <property type="entry name" value="2-SUCCINYL-6-HYDROXY-2,4-CYCLOHEXADIENE-1-CARBOXYLATE SYNTHASE"/>
    <property type="match status" value="1"/>
</dbReference>
<comment type="similarity">
    <text evidence="1">Belongs to the peptidase S33 family.</text>
</comment>
<dbReference type="GO" id="GO:0016787">
    <property type="term" value="F:hydrolase activity"/>
    <property type="evidence" value="ECO:0007669"/>
    <property type="project" value="UniProtKB-KW"/>
</dbReference>
<dbReference type="InterPro" id="IPR013595">
    <property type="entry name" value="Pept_S33_TAP-like_C"/>
</dbReference>
<feature type="transmembrane region" description="Helical" evidence="3">
    <location>
        <begin position="28"/>
        <end position="46"/>
    </location>
</feature>
<evidence type="ECO:0000313" key="6">
    <source>
        <dbReference type="EMBL" id="KIP04475.1"/>
    </source>
</evidence>
<proteinExistence type="inferred from homology"/>
<dbReference type="Pfam" id="PF00561">
    <property type="entry name" value="Abhydrolase_1"/>
    <property type="match status" value="1"/>
</dbReference>
<dbReference type="Gene3D" id="3.40.50.1820">
    <property type="entry name" value="alpha/beta hydrolase"/>
    <property type="match status" value="1"/>
</dbReference>
<keyword evidence="3" id="KW-1133">Transmembrane helix</keyword>
<evidence type="ECO:0000313" key="7">
    <source>
        <dbReference type="Proteomes" id="UP000053257"/>
    </source>
</evidence>
<sequence>MFTSEKAQRELPTIHNHKNRNHRRWQTYLVLPVTCLIATSLTISSWTTCSWRRHTSTEAQMCPTLREGENPELIWDDLIPSTTGQNVSWCPCYDDSLKCAKLKVPLNYLFAEGENATIALIKYPSNVSHIKEEYRGPVLLNPGGPGGSGVEFIRRSGASLQGILGHEFDMISFDPRGIGRTKPQHVVFADDAEGATWRMRTESDPLPNTTVDAVSRMHARYSVLGDLAAKRTALSSPYVGTPLVARDMLSITQTLGWPKLQYWGFSYGTVLGATFAAMFPDHIDKMIIDGVVDPNSYYSGTVYGNLVKTDEGWNMFLQSCVEAGSEGCAIYRPSLVEVKSRVNDIYESLKKRPLAVTSGLSSDSSHEYGLVDYKYTHRLILRFLYGPYGLKSLTPEQLASALYEAEQGNGTPLWQLGKEQQERLTCECASPDHPQPPHFATPDASQAILCADADEKYSYDTVEDLEDYFINLAKESEFFDVWPIRALCLGWKFRSVERFAGPFVGNTSYPILVVGNTADPVTPITSARIVSRGFNNSVLLTQNSAGHCSLAASSICTARAIREYFRQGILPAQGTVCDVESRMFSRQLGTAAYPAADDRTLMAAWEEFRQSSAGPHMPFGIV</sequence>
<dbReference type="OrthoDB" id="425534at2759"/>
<protein>
    <recommendedName>
        <fullName evidence="8">AB hydrolase-1 domain-containing protein</fullName>
    </recommendedName>
</protein>
<accession>A0A0C3S739</accession>
<dbReference type="EMBL" id="KN840573">
    <property type="protein sequence ID" value="KIP04475.1"/>
    <property type="molecule type" value="Genomic_DNA"/>
</dbReference>
<dbReference type="InterPro" id="IPR051601">
    <property type="entry name" value="Serine_prot/Carboxylest_S33"/>
</dbReference>
<evidence type="ECO:0000259" key="5">
    <source>
        <dbReference type="Pfam" id="PF08386"/>
    </source>
</evidence>
<dbReference type="AlphaFoldDB" id="A0A0C3S739"/>
<keyword evidence="2" id="KW-0378">Hydrolase</keyword>
<dbReference type="SUPFAM" id="SSF53474">
    <property type="entry name" value="alpha/beta-Hydrolases"/>
    <property type="match status" value="1"/>
</dbReference>
<name>A0A0C3S739_PHLG1</name>
<reference evidence="6 7" key="1">
    <citation type="journal article" date="2014" name="PLoS Genet.">
        <title>Analysis of the Phlebiopsis gigantea genome, transcriptome and secretome provides insight into its pioneer colonization strategies of wood.</title>
        <authorList>
            <person name="Hori C."/>
            <person name="Ishida T."/>
            <person name="Igarashi K."/>
            <person name="Samejima M."/>
            <person name="Suzuki H."/>
            <person name="Master E."/>
            <person name="Ferreira P."/>
            <person name="Ruiz-Duenas F.J."/>
            <person name="Held B."/>
            <person name="Canessa P."/>
            <person name="Larrondo L.F."/>
            <person name="Schmoll M."/>
            <person name="Druzhinina I.S."/>
            <person name="Kubicek C.P."/>
            <person name="Gaskell J.A."/>
            <person name="Kersten P."/>
            <person name="St John F."/>
            <person name="Glasner J."/>
            <person name="Sabat G."/>
            <person name="Splinter BonDurant S."/>
            <person name="Syed K."/>
            <person name="Yadav J."/>
            <person name="Mgbeahuruike A.C."/>
            <person name="Kovalchuk A."/>
            <person name="Asiegbu F.O."/>
            <person name="Lackner G."/>
            <person name="Hoffmeister D."/>
            <person name="Rencoret J."/>
            <person name="Gutierrez A."/>
            <person name="Sun H."/>
            <person name="Lindquist E."/>
            <person name="Barry K."/>
            <person name="Riley R."/>
            <person name="Grigoriev I.V."/>
            <person name="Henrissat B."/>
            <person name="Kues U."/>
            <person name="Berka R.M."/>
            <person name="Martinez A.T."/>
            <person name="Covert S.F."/>
            <person name="Blanchette R.A."/>
            <person name="Cullen D."/>
        </authorList>
    </citation>
    <scope>NUCLEOTIDE SEQUENCE [LARGE SCALE GENOMIC DNA]</scope>
    <source>
        <strain evidence="6 7">11061_1 CR5-6</strain>
    </source>
</reference>
<evidence type="ECO:0000256" key="1">
    <source>
        <dbReference type="ARBA" id="ARBA00010088"/>
    </source>
</evidence>
<dbReference type="Proteomes" id="UP000053257">
    <property type="component" value="Unassembled WGS sequence"/>
</dbReference>
<feature type="domain" description="Peptidase S33 tripeptidyl aminopeptidase-like C-terminal" evidence="5">
    <location>
        <begin position="486"/>
        <end position="577"/>
    </location>
</feature>
<evidence type="ECO:0000256" key="3">
    <source>
        <dbReference type="SAM" id="Phobius"/>
    </source>
</evidence>
<keyword evidence="7" id="KW-1185">Reference proteome</keyword>
<dbReference type="InterPro" id="IPR000073">
    <property type="entry name" value="AB_hydrolase_1"/>
</dbReference>
<gene>
    <name evidence="6" type="ORF">PHLGIDRAFT_109533</name>
</gene>
<dbReference type="HOGENOM" id="CLU_013364_5_2_1"/>
<feature type="domain" description="AB hydrolase-1" evidence="4">
    <location>
        <begin position="137"/>
        <end position="313"/>
    </location>
</feature>
<dbReference type="PANTHER" id="PTHR43248:SF25">
    <property type="entry name" value="AB HYDROLASE-1 DOMAIN-CONTAINING PROTEIN-RELATED"/>
    <property type="match status" value="1"/>
</dbReference>
<dbReference type="InterPro" id="IPR029058">
    <property type="entry name" value="AB_hydrolase_fold"/>
</dbReference>
<dbReference type="Pfam" id="PF08386">
    <property type="entry name" value="Abhydrolase_4"/>
    <property type="match status" value="1"/>
</dbReference>